<feature type="compositionally biased region" description="Polar residues" evidence="8">
    <location>
        <begin position="1702"/>
        <end position="1713"/>
    </location>
</feature>
<comment type="pathway">
    <text evidence="1">Secondary metabolite biosynthesis; terpenoid biosynthesis.</text>
</comment>
<evidence type="ECO:0000256" key="5">
    <source>
        <dbReference type="ARBA" id="ARBA00022679"/>
    </source>
</evidence>
<dbReference type="Gene3D" id="3.10.129.110">
    <property type="entry name" value="Polyketide synthase dehydratase"/>
    <property type="match status" value="1"/>
</dbReference>
<dbReference type="GO" id="GO:0008168">
    <property type="term" value="F:methyltransferase activity"/>
    <property type="evidence" value="ECO:0007669"/>
    <property type="project" value="UniProtKB-KW"/>
</dbReference>
<evidence type="ECO:0000256" key="8">
    <source>
        <dbReference type="SAM" id="MobiDB-lite"/>
    </source>
</evidence>
<dbReference type="InterPro" id="IPR001227">
    <property type="entry name" value="Ac_transferase_dom_sf"/>
</dbReference>
<dbReference type="PANTHER" id="PTHR43775">
    <property type="entry name" value="FATTY ACID SYNTHASE"/>
    <property type="match status" value="1"/>
</dbReference>
<evidence type="ECO:0000259" key="11">
    <source>
        <dbReference type="PROSITE" id="PS52019"/>
    </source>
</evidence>
<evidence type="ECO:0008006" key="14">
    <source>
        <dbReference type="Google" id="ProtNLM"/>
    </source>
</evidence>
<keyword evidence="4" id="KW-0489">Methyltransferase</keyword>
<evidence type="ECO:0000313" key="13">
    <source>
        <dbReference type="Proteomes" id="UP001166286"/>
    </source>
</evidence>
<name>A0AA39R1H4_9LECA</name>
<dbReference type="InterPro" id="IPR029063">
    <property type="entry name" value="SAM-dependent_MTases_sf"/>
</dbReference>
<dbReference type="InterPro" id="IPR009081">
    <property type="entry name" value="PP-bd_ACP"/>
</dbReference>
<evidence type="ECO:0000256" key="4">
    <source>
        <dbReference type="ARBA" id="ARBA00022603"/>
    </source>
</evidence>
<evidence type="ECO:0000256" key="2">
    <source>
        <dbReference type="ARBA" id="ARBA00022450"/>
    </source>
</evidence>
<dbReference type="PROSITE" id="PS00012">
    <property type="entry name" value="PHOSPHOPANTETHEINE"/>
    <property type="match status" value="2"/>
</dbReference>
<dbReference type="GO" id="GO:0044550">
    <property type="term" value="P:secondary metabolite biosynthetic process"/>
    <property type="evidence" value="ECO:0007669"/>
    <property type="project" value="TreeGrafter"/>
</dbReference>
<gene>
    <name evidence="12" type="ORF">JMJ35_004056</name>
</gene>
<dbReference type="EMBL" id="JAFEKC020000008">
    <property type="protein sequence ID" value="KAK0513070.1"/>
    <property type="molecule type" value="Genomic_DNA"/>
</dbReference>
<organism evidence="12 13">
    <name type="scientific">Cladonia borealis</name>
    <dbReference type="NCBI Taxonomy" id="184061"/>
    <lineage>
        <taxon>Eukaryota</taxon>
        <taxon>Fungi</taxon>
        <taxon>Dikarya</taxon>
        <taxon>Ascomycota</taxon>
        <taxon>Pezizomycotina</taxon>
        <taxon>Lecanoromycetes</taxon>
        <taxon>OSLEUM clade</taxon>
        <taxon>Lecanoromycetidae</taxon>
        <taxon>Lecanorales</taxon>
        <taxon>Lecanorineae</taxon>
        <taxon>Cladoniaceae</taxon>
        <taxon>Cladonia</taxon>
    </lineage>
</organism>
<evidence type="ECO:0000313" key="12">
    <source>
        <dbReference type="EMBL" id="KAK0513070.1"/>
    </source>
</evidence>
<dbReference type="InterPro" id="IPR016039">
    <property type="entry name" value="Thiolase-like"/>
</dbReference>
<dbReference type="GO" id="GO:0016787">
    <property type="term" value="F:hydrolase activity"/>
    <property type="evidence" value="ECO:0007669"/>
    <property type="project" value="InterPro"/>
</dbReference>
<keyword evidence="6" id="KW-0511">Multifunctional enzyme</keyword>
<dbReference type="SMART" id="SM00825">
    <property type="entry name" value="PKS_KS"/>
    <property type="match status" value="1"/>
</dbReference>
<dbReference type="GO" id="GO:0032259">
    <property type="term" value="P:methylation"/>
    <property type="evidence" value="ECO:0007669"/>
    <property type="project" value="UniProtKB-KW"/>
</dbReference>
<dbReference type="InterPro" id="IPR049900">
    <property type="entry name" value="PKS_mFAS_DH"/>
</dbReference>
<feature type="region of interest" description="Disordered" evidence="8">
    <location>
        <begin position="1698"/>
        <end position="1737"/>
    </location>
</feature>
<evidence type="ECO:0000256" key="6">
    <source>
        <dbReference type="ARBA" id="ARBA00023268"/>
    </source>
</evidence>
<feature type="region of interest" description="Disordered" evidence="8">
    <location>
        <begin position="1576"/>
        <end position="1597"/>
    </location>
</feature>
<dbReference type="Pfam" id="PF02801">
    <property type="entry name" value="Ketoacyl-synt_C"/>
    <property type="match status" value="1"/>
</dbReference>
<dbReference type="InterPro" id="IPR036736">
    <property type="entry name" value="ACP-like_sf"/>
</dbReference>
<dbReference type="SUPFAM" id="SSF52151">
    <property type="entry name" value="FabD/lysophospholipase-like"/>
    <property type="match status" value="1"/>
</dbReference>
<dbReference type="InterPro" id="IPR018201">
    <property type="entry name" value="Ketoacyl_synth_AS"/>
</dbReference>
<feature type="region of interest" description="Disordered" evidence="8">
    <location>
        <begin position="1817"/>
        <end position="1852"/>
    </location>
</feature>
<dbReference type="InterPro" id="IPR014043">
    <property type="entry name" value="Acyl_transferase_dom"/>
</dbReference>
<feature type="region of interest" description="N-terminal hotdog fold" evidence="7">
    <location>
        <begin position="1260"/>
        <end position="1386"/>
    </location>
</feature>
<keyword evidence="13" id="KW-1185">Reference proteome</keyword>
<dbReference type="PROSITE" id="PS52004">
    <property type="entry name" value="KS3_2"/>
    <property type="match status" value="1"/>
</dbReference>
<dbReference type="SMART" id="SM00827">
    <property type="entry name" value="PKS_AT"/>
    <property type="match status" value="1"/>
</dbReference>
<dbReference type="InterPro" id="IPR013094">
    <property type="entry name" value="AB_hydrolase_3"/>
</dbReference>
<feature type="domain" description="Ketosynthase family 3 (KS3)" evidence="10">
    <location>
        <begin position="368"/>
        <end position="786"/>
    </location>
</feature>
<feature type="domain" description="Carrier" evidence="9">
    <location>
        <begin position="1736"/>
        <end position="1812"/>
    </location>
</feature>
<dbReference type="CDD" id="cd00833">
    <property type="entry name" value="PKS"/>
    <property type="match status" value="1"/>
</dbReference>
<comment type="caution">
    <text evidence="12">The sequence shown here is derived from an EMBL/GenBank/DDBJ whole genome shotgun (WGS) entry which is preliminary data.</text>
</comment>
<dbReference type="Pfam" id="PF07859">
    <property type="entry name" value="Abhydrolase_3"/>
    <property type="match status" value="1"/>
</dbReference>
<dbReference type="SUPFAM" id="SSF53474">
    <property type="entry name" value="alpha/beta-Hydrolases"/>
    <property type="match status" value="1"/>
</dbReference>
<dbReference type="SUPFAM" id="SSF53335">
    <property type="entry name" value="S-adenosyl-L-methionine-dependent methyltransferases"/>
    <property type="match status" value="1"/>
</dbReference>
<feature type="region of interest" description="C-terminal hotdog fold" evidence="7">
    <location>
        <begin position="1413"/>
        <end position="1567"/>
    </location>
</feature>
<dbReference type="Gene3D" id="3.40.50.1820">
    <property type="entry name" value="alpha/beta hydrolase"/>
    <property type="match status" value="1"/>
</dbReference>
<evidence type="ECO:0000256" key="7">
    <source>
        <dbReference type="PROSITE-ProRule" id="PRU01363"/>
    </source>
</evidence>
<dbReference type="Gene3D" id="1.10.1200.10">
    <property type="entry name" value="ACP-like"/>
    <property type="match status" value="2"/>
</dbReference>
<dbReference type="InterPro" id="IPR016036">
    <property type="entry name" value="Malonyl_transacylase_ACP-bd"/>
</dbReference>
<dbReference type="InterPro" id="IPR020841">
    <property type="entry name" value="PKS_Beta-ketoAc_synthase_dom"/>
</dbReference>
<dbReference type="Gene3D" id="3.40.366.10">
    <property type="entry name" value="Malonyl-Coenzyme A Acyl Carrier Protein, domain 2"/>
    <property type="match status" value="2"/>
</dbReference>
<dbReference type="Proteomes" id="UP001166286">
    <property type="component" value="Unassembled WGS sequence"/>
</dbReference>
<dbReference type="InterPro" id="IPR032088">
    <property type="entry name" value="SAT"/>
</dbReference>
<dbReference type="Gene3D" id="3.40.50.150">
    <property type="entry name" value="Vaccinia Virus protein VP39"/>
    <property type="match status" value="1"/>
</dbReference>
<dbReference type="InterPro" id="IPR049552">
    <property type="entry name" value="PKS_DH_N"/>
</dbReference>
<dbReference type="GO" id="GO:0006633">
    <property type="term" value="P:fatty acid biosynthetic process"/>
    <property type="evidence" value="ECO:0007669"/>
    <property type="project" value="InterPro"/>
</dbReference>
<dbReference type="InterPro" id="IPR029058">
    <property type="entry name" value="AB_hydrolase_fold"/>
</dbReference>
<keyword evidence="5" id="KW-0808">Transferase</keyword>
<evidence type="ECO:0000259" key="10">
    <source>
        <dbReference type="PROSITE" id="PS52004"/>
    </source>
</evidence>
<dbReference type="Pfam" id="PF00698">
    <property type="entry name" value="Acyl_transf_1"/>
    <property type="match status" value="1"/>
</dbReference>
<dbReference type="PROSITE" id="PS50075">
    <property type="entry name" value="CARRIER"/>
    <property type="match status" value="2"/>
</dbReference>
<accession>A0AA39R1H4</accession>
<dbReference type="Gene3D" id="3.30.70.3290">
    <property type="match status" value="1"/>
</dbReference>
<protein>
    <recommendedName>
        <fullName evidence="14">S-adenosyl-L-methionine-dependent N-methyltransferase</fullName>
    </recommendedName>
</protein>
<dbReference type="PANTHER" id="PTHR43775:SF21">
    <property type="entry name" value="NON-REDUCING POLYKETIDE SYNTHASE AUSA-RELATED"/>
    <property type="match status" value="1"/>
</dbReference>
<dbReference type="Pfam" id="PF08242">
    <property type="entry name" value="Methyltransf_12"/>
    <property type="match status" value="1"/>
</dbReference>
<dbReference type="Pfam" id="PF00109">
    <property type="entry name" value="ketoacyl-synt"/>
    <property type="match status" value="1"/>
</dbReference>
<feature type="active site" description="Proton donor; for dehydratase activity" evidence="7">
    <location>
        <position position="1471"/>
    </location>
</feature>
<evidence type="ECO:0000256" key="3">
    <source>
        <dbReference type="ARBA" id="ARBA00022553"/>
    </source>
</evidence>
<dbReference type="InterPro" id="IPR050091">
    <property type="entry name" value="PKS_NRPS_Biosynth_Enz"/>
</dbReference>
<dbReference type="InterPro" id="IPR006162">
    <property type="entry name" value="Ppantetheine_attach_site"/>
</dbReference>
<dbReference type="InterPro" id="IPR013217">
    <property type="entry name" value="Methyltransf_12"/>
</dbReference>
<dbReference type="Pfam" id="PF18558">
    <property type="entry name" value="HTH_51"/>
    <property type="match status" value="1"/>
</dbReference>
<dbReference type="Pfam" id="PF00550">
    <property type="entry name" value="PP-binding"/>
    <property type="match status" value="2"/>
</dbReference>
<dbReference type="InterPro" id="IPR014030">
    <property type="entry name" value="Ketoacyl_synth_N"/>
</dbReference>
<dbReference type="InterPro" id="IPR020807">
    <property type="entry name" value="PKS_DH"/>
</dbReference>
<dbReference type="InterPro" id="IPR041068">
    <property type="entry name" value="HTH_51"/>
</dbReference>
<feature type="compositionally biased region" description="Low complexity" evidence="8">
    <location>
        <begin position="1714"/>
        <end position="1728"/>
    </location>
</feature>
<dbReference type="InterPro" id="IPR042104">
    <property type="entry name" value="PKS_dehydratase_sf"/>
</dbReference>
<dbReference type="Pfam" id="PF21089">
    <property type="entry name" value="PKS_DH_N"/>
    <property type="match status" value="1"/>
</dbReference>
<dbReference type="SUPFAM" id="SSF55048">
    <property type="entry name" value="Probable ACP-binding domain of malonyl-CoA ACP transacylase"/>
    <property type="match status" value="1"/>
</dbReference>
<dbReference type="PROSITE" id="PS00606">
    <property type="entry name" value="KS3_1"/>
    <property type="match status" value="1"/>
</dbReference>
<feature type="domain" description="Carrier" evidence="9">
    <location>
        <begin position="1618"/>
        <end position="1695"/>
    </location>
</feature>
<evidence type="ECO:0000259" key="9">
    <source>
        <dbReference type="PROSITE" id="PS50075"/>
    </source>
</evidence>
<dbReference type="Gene3D" id="3.40.47.10">
    <property type="match status" value="1"/>
</dbReference>
<feature type="domain" description="PKS/mFAS DH" evidence="11">
    <location>
        <begin position="1260"/>
        <end position="1567"/>
    </location>
</feature>
<dbReference type="GO" id="GO:0004312">
    <property type="term" value="F:fatty acid synthase activity"/>
    <property type="evidence" value="ECO:0007669"/>
    <property type="project" value="TreeGrafter"/>
</dbReference>
<feature type="active site" description="Proton acceptor; for dehydratase activity" evidence="7">
    <location>
        <position position="1291"/>
    </location>
</feature>
<dbReference type="SUPFAM" id="SSF53901">
    <property type="entry name" value="Thiolase-like"/>
    <property type="match status" value="1"/>
</dbReference>
<proteinExistence type="predicted"/>
<dbReference type="SUPFAM" id="SSF47336">
    <property type="entry name" value="ACP-like"/>
    <property type="match status" value="2"/>
</dbReference>
<keyword evidence="2" id="KW-0596">Phosphopantetheine</keyword>
<dbReference type="InterPro" id="IPR014031">
    <property type="entry name" value="Ketoacyl_synth_C"/>
</dbReference>
<dbReference type="Pfam" id="PF16073">
    <property type="entry name" value="SAT"/>
    <property type="match status" value="1"/>
</dbReference>
<dbReference type="InterPro" id="IPR016035">
    <property type="entry name" value="Acyl_Trfase/lysoPLipase"/>
</dbReference>
<dbReference type="GO" id="GO:0004315">
    <property type="term" value="F:3-oxoacyl-[acyl-carrier-protein] synthase activity"/>
    <property type="evidence" value="ECO:0007669"/>
    <property type="project" value="InterPro"/>
</dbReference>
<evidence type="ECO:0000256" key="1">
    <source>
        <dbReference type="ARBA" id="ARBA00004721"/>
    </source>
</evidence>
<keyword evidence="3" id="KW-0597">Phosphoprotein</keyword>
<dbReference type="SMART" id="SM00826">
    <property type="entry name" value="PKS_DH"/>
    <property type="match status" value="1"/>
</dbReference>
<dbReference type="PROSITE" id="PS52019">
    <property type="entry name" value="PKS_MFAS_DH"/>
    <property type="match status" value="1"/>
</dbReference>
<reference evidence="12" key="1">
    <citation type="submission" date="2023-03" db="EMBL/GenBank/DDBJ databases">
        <title>Complete genome of Cladonia borealis.</title>
        <authorList>
            <person name="Park H."/>
        </authorList>
    </citation>
    <scope>NUCLEOTIDE SEQUENCE</scope>
    <source>
        <strain evidence="12">ANT050790</strain>
    </source>
</reference>
<sequence length="2590" mass="281939">MTDLPSLIVFGSLNTLPSAEEQQELRLSILQQDHLNHVREAICRLPEVWETLLANDAALDTVQGAAAAEQLATWVSSGGALSRGTTQNNILSLPLTILSHLCEYMTYLQQTGFLHSSILDHVVKAGGVQGFCAGLLSALAVAGSRDEGSVGLHGALSVRLAFAIGAYIDLDSLRNGQTSCLALRWKSPNSLASIQNVLEKYNSAYVSVIRDTNEATITAPSSGISDLSSHLSNEGVSAIDTGLTGRYHTPNHQRVPEKVLQACKQHGSVRFGKQHVVRSNADGEILLHDDAVMAVSRDMLLERSNWYSVSSKAALRLVELDGVPFVLALGSDAVPSSISRNVKVIRTSSARKTRAAPRQAEMLQNYPSHAIAVIGLSCKFPGADSPDEFWQLLMKGTSMAMQVPPNRWPERYSQRGDSAKGQFWGNFMRDVDSFDHRFFKKSSREAASMDPQQRLLLQGAYEAMESAGYFSSSPAARARDIGCYLGLCATDYDANVASHAPNAFSTLGTLRAFLSGKISHFFGWDGPSITIDTACSSSAVAIHTACRALQADECTQALAGGIALFTSPYLYENLSAAHFLSPTGATKPFDAKADGYCRGEGVGLVVLKKLSIAVADGDDVLAVIGGSAVNQNDNCVPIMVPNAPSQGTLYHKVLQQAGILPHQVSFVESHGTGTPVGDPIEMESIRTVFGGSQRHSQLVVSSVKGNIGHLEGASGVAGLIKAILQIENRTAAVQASFQSLNPKIPLLGPDRITIPSSNLALSDSFLVACVNNYGAAGSNSAVMIMQPPRTSERTPELSSPSKYPILIAANSPSSLMEYCRSLRDYCQQRTDTGRLLGSIAFHLARRQNQSLPYVLATATSNMQDLVAELTRQLTKSVASVQQRPSCPGLILVFGGQVRDYVGLSKELWEQSAVLRFHLDQCDEILRSMHHPGLYPAIFQSEPIADIMTLHLAIFALQYASAKAWIECGLAVDALIGHSLGQLTALSVSGILSLEDGLKFVAGRASLMKTHWGPEAGAMVAVEADLNTLSRLPHSLEVACYNGPSSHVLVGDKASVDEFEESISRKGIRSKRLQVTNGFHSKFTDSIIRPLKELASSLRFNKPTISIETCSEGSSWRDPTPDLLAEHTRNPVFFSQAVQRLAGSCGTCTWLEAGSDSGVTGMVRRVLDMSEATPHGFQPMSLSKPLALDTVVDTTTQLWKRGHSLQFWNFHQLQRGHYSKLRLPSYQWEKQRHWLELLPPSPTPAVASAPPQLVAEPEQIPQLVRLVKQDAESVLFRIDPRCGEYQRLVSGHVVAGSPLCPATVYIEMAARACRLLFIQEPAPLLGFSDLRIDSPLGMAVDRDLTMTLRPRSERSWGFSVASDTKDTGGSATVSHACGTLELQTDAEVVDREFSRYERLTGPEAIKALYQDPNSESIQGPILYKMFSRVVEYGGPYRGLKSVAAKNSRIAGTVVSLPESIDETSLTHPPTIDSFMQVSGIHANSIFPCPDEEVYVFTKLDRLQFGTEFAPSSAKGSLSSSSWIIFSNLTSSGTKELANDIFVFDAVSKRLAVLILGARFNNVRLSSLAKVLSRLSDGASGSRNLPTPPTKHHPPVSTHNSLRASISMLEPVVAEITTPDGRGSIFDDVCALFERVAEVPRGNVEGKMSVDDLGIDSLMMLEVINELSSHFAIHIPVEDMECLSDVDSLVSYLLEKGCGPKKSLSPSSGTTATIQSSRSSIKSMSSPNSSRASTPDDSHVSHQFEQLAKLLQEHLELTSAPSLDANLADLGLDSLLAIELGSDIEKLFSVSVDLYQLDETSTFRDLVRLAGVDGSLASGTTGAAAPDQSPPDKTQAAAHSEYGPRPEPHTPQPVVQAVDLPDKREVFDEVRFDFDKFSQQEGFTDFWRTVYPEQERLVLSYTADAFKKLGVDLASIPAGRTLPKFSILAKHEHLLERMHKILADGGYIHGQQSSDYTRTSKPFDLGDPQVVLKDIISKFPLHTSEHQLLDVTASRLAECLTGKVDPLALLFANKTNRQLLADVYDLAPMCRATTRLLASFIARAFPLNHNGEIFHFLEVGGGTGGTTKFLVEYLTHCGIPFTYTFTDISSALVGAAKKSLAAYDCMRYTTLDVEGSLRPDFAAKFHAIISTNCIHATRNATSSLANLRSMLRPDGLLALVEFTNGLYWFDLVYGLLDGWWLFSDGRRHALGDISFWERSLLAAGYNYASWTDGNTPESQTLRLICGFNSATASAQRHHLSKRAGVPIETVVWKQVDGLELCADIYYPPPKMENTAAIKRPIALLFHGGGHVAYTRKDINMKHIKTLLEQGFLPVSVDYRLCPEVNLAQGPMTDACDALAWVRSTLPHLKLTRPDVQLNSGRVAAVGWSSGGQLAMTLAYTAPAKGILPPDAVLAFYCPSNFEAEWWKNPIYPRSIQESPDTKYDLLEGIRDSPIAGYKPNTAIDAPMTLKDQRLRIIIHYNWKAQLVPILVSGLPSKAKATNNSTNTKNMDVWEALPMPAAEDIQAVSPYAQIVQGNYHTPTFLVHGDRDDLIPWQQSRDTVEALLAQGVEAGLAAPRKAGHAFDLWPNEDPLGTGWAAIQEAYDFIDRHIF</sequence>